<dbReference type="Proteomes" id="UP000250275">
    <property type="component" value="Unassembled WGS sequence"/>
</dbReference>
<evidence type="ECO:0000256" key="1">
    <source>
        <dbReference type="SAM" id="MobiDB-lite"/>
    </source>
</evidence>
<keyword evidence="3" id="KW-1185">Reference proteome</keyword>
<reference evidence="2 3" key="1">
    <citation type="submission" date="2015-07" db="EMBL/GenBank/DDBJ databases">
        <title>The genome of Eufriesea mexicana.</title>
        <authorList>
            <person name="Pan H."/>
            <person name="Kapheim K."/>
        </authorList>
    </citation>
    <scope>NUCLEOTIDE SEQUENCE [LARGE SCALE GENOMIC DNA]</scope>
    <source>
        <strain evidence="2">0111107269</strain>
        <tissue evidence="2">Whole body</tissue>
    </source>
</reference>
<name>A0A310SPK2_9HYME</name>
<gene>
    <name evidence="2" type="ORF">WN48_01318</name>
</gene>
<accession>A0A310SPK2</accession>
<evidence type="ECO:0000313" key="2">
    <source>
        <dbReference type="EMBL" id="OAD57834.1"/>
    </source>
</evidence>
<protein>
    <submittedName>
        <fullName evidence="2">Uncharacterized protein</fullName>
    </submittedName>
</protein>
<feature type="compositionally biased region" description="Acidic residues" evidence="1">
    <location>
        <begin position="1"/>
        <end position="16"/>
    </location>
</feature>
<proteinExistence type="predicted"/>
<feature type="region of interest" description="Disordered" evidence="1">
    <location>
        <begin position="1"/>
        <end position="70"/>
    </location>
</feature>
<dbReference type="AlphaFoldDB" id="A0A310SPK2"/>
<organism evidence="2 3">
    <name type="scientific">Eufriesea mexicana</name>
    <dbReference type="NCBI Taxonomy" id="516756"/>
    <lineage>
        <taxon>Eukaryota</taxon>
        <taxon>Metazoa</taxon>
        <taxon>Ecdysozoa</taxon>
        <taxon>Arthropoda</taxon>
        <taxon>Hexapoda</taxon>
        <taxon>Insecta</taxon>
        <taxon>Pterygota</taxon>
        <taxon>Neoptera</taxon>
        <taxon>Endopterygota</taxon>
        <taxon>Hymenoptera</taxon>
        <taxon>Apocrita</taxon>
        <taxon>Aculeata</taxon>
        <taxon>Apoidea</taxon>
        <taxon>Anthophila</taxon>
        <taxon>Apidae</taxon>
        <taxon>Eufriesea</taxon>
    </lineage>
</organism>
<feature type="compositionally biased region" description="Polar residues" evidence="1">
    <location>
        <begin position="17"/>
        <end position="27"/>
    </location>
</feature>
<dbReference type="OrthoDB" id="9989112at2759"/>
<sequence>MRGEDSMTDDVFEMENDASTAASTGLTPRSIGQPLTTTPSPTGYRDYKPPAEVLDENYGHRTMDYGNTRSSLKSTKVEDSAMAHKVSFSQQICLFPERKWPKMEPKSGFSCVET</sequence>
<dbReference type="EMBL" id="KQ761346">
    <property type="protein sequence ID" value="OAD57834.1"/>
    <property type="molecule type" value="Genomic_DNA"/>
</dbReference>
<evidence type="ECO:0000313" key="3">
    <source>
        <dbReference type="Proteomes" id="UP000250275"/>
    </source>
</evidence>